<dbReference type="Gene3D" id="3.20.20.60">
    <property type="entry name" value="Phosphoenolpyruvate-binding domains"/>
    <property type="match status" value="1"/>
</dbReference>
<evidence type="ECO:0000313" key="2">
    <source>
        <dbReference type="Proteomes" id="UP001551176"/>
    </source>
</evidence>
<sequence length="273" mass="28025">MTLRYEEFRDLHHRPGVPLVLPNAWDHASAAALAAEGFRAIGTTSLGVAAAAGLPDGTGATRAETVRLARALARTDALITVDIEGGFSDRPEEVASLAAELAAAGVVGVNIEDGRADGTLREAGHQSEILHAMHEAVSGRLFVNARTDTYWLPDAGQAASTRERLTAYQRAGADGVFVPGLRDVHATAELAAGLDVPLNVLHAPDGPSVTELTAAGVRRISTGSLLFRAALGAAVAAAQSVARGVPVPARVPSYAETQALSDAPAVGRSAPGQ</sequence>
<dbReference type="RefSeq" id="WP_359354548.1">
    <property type="nucleotide sequence ID" value="NZ_JBEYXV010000017.1"/>
</dbReference>
<keyword evidence="1" id="KW-0456">Lyase</keyword>
<reference evidence="1 2" key="1">
    <citation type="submission" date="2024-06" db="EMBL/GenBank/DDBJ databases">
        <title>The Natural Products Discovery Center: Release of the First 8490 Sequenced Strains for Exploring Actinobacteria Biosynthetic Diversity.</title>
        <authorList>
            <person name="Kalkreuter E."/>
            <person name="Kautsar S.A."/>
            <person name="Yang D."/>
            <person name="Bader C.D."/>
            <person name="Teijaro C.N."/>
            <person name="Fluegel L."/>
            <person name="Davis C.M."/>
            <person name="Simpson J.R."/>
            <person name="Lauterbach L."/>
            <person name="Steele A.D."/>
            <person name="Gui C."/>
            <person name="Meng S."/>
            <person name="Li G."/>
            <person name="Viehrig K."/>
            <person name="Ye F."/>
            <person name="Su P."/>
            <person name="Kiefer A.F."/>
            <person name="Nichols A."/>
            <person name="Cepeda A.J."/>
            <person name="Yan W."/>
            <person name="Fan B."/>
            <person name="Jiang Y."/>
            <person name="Adhikari A."/>
            <person name="Zheng C.-J."/>
            <person name="Schuster L."/>
            <person name="Cowan T.M."/>
            <person name="Smanski M.J."/>
            <person name="Chevrette M.G."/>
            <person name="De Carvalho L.P.S."/>
            <person name="Shen B."/>
        </authorList>
    </citation>
    <scope>NUCLEOTIDE SEQUENCE [LARGE SCALE GENOMIC DNA]</scope>
    <source>
        <strain evidence="1 2">NPDC046838</strain>
    </source>
</reference>
<dbReference type="CDD" id="cd00377">
    <property type="entry name" value="ICL_PEPM"/>
    <property type="match status" value="1"/>
</dbReference>
<comment type="caution">
    <text evidence="1">The sequence shown here is derived from an EMBL/GenBank/DDBJ whole genome shotgun (WGS) entry which is preliminary data.</text>
</comment>
<dbReference type="Pfam" id="PF13714">
    <property type="entry name" value="PEP_mutase"/>
    <property type="match status" value="1"/>
</dbReference>
<organism evidence="1 2">
    <name type="scientific">Streptomyces atriruber</name>
    <dbReference type="NCBI Taxonomy" id="545121"/>
    <lineage>
        <taxon>Bacteria</taxon>
        <taxon>Bacillati</taxon>
        <taxon>Actinomycetota</taxon>
        <taxon>Actinomycetes</taxon>
        <taxon>Kitasatosporales</taxon>
        <taxon>Streptomycetaceae</taxon>
        <taxon>Streptomyces</taxon>
    </lineage>
</organism>
<dbReference type="InterPro" id="IPR015813">
    <property type="entry name" value="Pyrv/PenolPyrv_kinase-like_dom"/>
</dbReference>
<dbReference type="GO" id="GO:0016829">
    <property type="term" value="F:lyase activity"/>
    <property type="evidence" value="ECO:0007669"/>
    <property type="project" value="UniProtKB-KW"/>
</dbReference>
<dbReference type="PANTHER" id="PTHR42905:SF16">
    <property type="entry name" value="CARBOXYPHOSPHONOENOLPYRUVATE PHOSPHONOMUTASE-LIKE PROTEIN (AFU_ORTHOLOGUE AFUA_5G07230)"/>
    <property type="match status" value="1"/>
</dbReference>
<proteinExistence type="predicted"/>
<accession>A0ABV3BV05</accession>
<dbReference type="InterPro" id="IPR039556">
    <property type="entry name" value="ICL/PEPM"/>
</dbReference>
<dbReference type="Proteomes" id="UP001551176">
    <property type="component" value="Unassembled WGS sequence"/>
</dbReference>
<gene>
    <name evidence="1" type="ORF">ABZ921_29820</name>
</gene>
<dbReference type="SUPFAM" id="SSF51621">
    <property type="entry name" value="Phosphoenolpyruvate/pyruvate domain"/>
    <property type="match status" value="1"/>
</dbReference>
<protein>
    <submittedName>
        <fullName evidence="1">Isocitrate lyase/phosphoenolpyruvate mutase family protein</fullName>
    </submittedName>
</protein>
<keyword evidence="2" id="KW-1185">Reference proteome</keyword>
<dbReference type="PANTHER" id="PTHR42905">
    <property type="entry name" value="PHOSPHOENOLPYRUVATE CARBOXYLASE"/>
    <property type="match status" value="1"/>
</dbReference>
<evidence type="ECO:0000313" key="1">
    <source>
        <dbReference type="EMBL" id="MEU6824848.1"/>
    </source>
</evidence>
<name>A0ABV3BV05_9ACTN</name>
<dbReference type="InterPro" id="IPR040442">
    <property type="entry name" value="Pyrv_kinase-like_dom_sf"/>
</dbReference>
<dbReference type="EMBL" id="JBEYXV010000017">
    <property type="protein sequence ID" value="MEU6824848.1"/>
    <property type="molecule type" value="Genomic_DNA"/>
</dbReference>